<accession>U7TX94</accession>
<evidence type="ECO:0000259" key="1">
    <source>
        <dbReference type="Pfam" id="PF03781"/>
    </source>
</evidence>
<dbReference type="PANTHER" id="PTHR23150:SF19">
    <property type="entry name" value="FORMYLGLYCINE-GENERATING ENZYME"/>
    <property type="match status" value="1"/>
</dbReference>
<organism evidence="2">
    <name type="scientific">Fusobacterium nucleatum CTI-6</name>
    <dbReference type="NCBI Taxonomy" id="1316587"/>
    <lineage>
        <taxon>Bacteria</taxon>
        <taxon>Fusobacteriati</taxon>
        <taxon>Fusobacteriota</taxon>
        <taxon>Fusobacteriia</taxon>
        <taxon>Fusobacteriales</taxon>
        <taxon>Fusobacteriaceae</taxon>
        <taxon>Fusobacterium</taxon>
    </lineage>
</organism>
<dbReference type="PATRIC" id="fig|1316587.3.peg.931"/>
<proteinExistence type="predicted"/>
<evidence type="ECO:0000313" key="2">
    <source>
        <dbReference type="EMBL" id="ERT48091.1"/>
    </source>
</evidence>
<dbReference type="InterPro" id="IPR042095">
    <property type="entry name" value="SUMF_sf"/>
</dbReference>
<name>U7TX94_FUSNU</name>
<dbReference type="SUPFAM" id="SSF56436">
    <property type="entry name" value="C-type lectin-like"/>
    <property type="match status" value="1"/>
</dbReference>
<dbReference type="PANTHER" id="PTHR23150">
    <property type="entry name" value="SULFATASE MODIFYING FACTOR 1, 2"/>
    <property type="match status" value="1"/>
</dbReference>
<sequence length="260" mass="30148">MSIGVIFINKKLKGNKIMKKKFKDMIFVKGGKYKPCFTDDEKEIYDLEVCRYLTTQKMWLEVMDCNPSKFEGPYKPVDSVTWWEALEFCNKLSEKYNLEPVYDLSKKGTLLINQLDGEKISPDIADFKKTEGFRLPTEVEWNWFARGGQVAIDKGTFDYKYSGSDNVDEVAWYGKISNAETQNVGTKKPNQLELYDCSGNISEWCFDMDKSTKKNNKTVYRIIKGGSWFSEASWCSVLPRFCYNSIYSSKEIGFRIVRTV</sequence>
<dbReference type="InterPro" id="IPR016187">
    <property type="entry name" value="CTDL_fold"/>
</dbReference>
<dbReference type="AlphaFoldDB" id="U7TX94"/>
<protein>
    <recommendedName>
        <fullName evidence="1">Sulfatase-modifying factor enzyme-like domain-containing protein</fullName>
    </recommendedName>
</protein>
<dbReference type="GO" id="GO:0120147">
    <property type="term" value="F:formylglycine-generating oxidase activity"/>
    <property type="evidence" value="ECO:0007669"/>
    <property type="project" value="TreeGrafter"/>
</dbReference>
<reference evidence="2" key="1">
    <citation type="submission" date="2013-10" db="EMBL/GenBank/DDBJ databases">
        <title>The Genome Sequence of Fusobacterium nucleatum CTI-6.</title>
        <authorList>
            <consortium name="The Broad Institute Genomics Platform"/>
            <person name="Earl A."/>
            <person name="Ward D."/>
            <person name="Feldgarden M."/>
            <person name="Gevers D."/>
            <person name="Kostic A."/>
            <person name="Garrett W."/>
            <person name="Young S.K."/>
            <person name="Zeng Q."/>
            <person name="Gargeya S."/>
            <person name="Fitzgerald M."/>
            <person name="Abouelleil A."/>
            <person name="Alvarado L."/>
            <person name="Berlin A.M."/>
            <person name="Chapman S.B."/>
            <person name="Gainer-Dewar J."/>
            <person name="Goldberg J."/>
            <person name="Gnerre S."/>
            <person name="Griggs A."/>
            <person name="Gujja S."/>
            <person name="Hansen M."/>
            <person name="Howarth C."/>
            <person name="Imamovic A."/>
            <person name="Ireland A."/>
            <person name="Larimer J."/>
            <person name="McCowan C."/>
            <person name="Murphy C."/>
            <person name="Pearson M."/>
            <person name="Poon T.W."/>
            <person name="Priest M."/>
            <person name="Roberts A."/>
            <person name="Saif S."/>
            <person name="Shea T."/>
            <person name="Sykes S."/>
            <person name="Wortman J."/>
            <person name="Nusbaum C."/>
            <person name="Birren B."/>
        </authorList>
    </citation>
    <scope>NUCLEOTIDE SEQUENCE [LARGE SCALE GENOMIC DNA]</scope>
    <source>
        <strain evidence="2">CTI-6</strain>
    </source>
</reference>
<dbReference type="EMBL" id="AXNV01000007">
    <property type="protein sequence ID" value="ERT48091.1"/>
    <property type="molecule type" value="Genomic_DNA"/>
</dbReference>
<dbReference type="Pfam" id="PF03781">
    <property type="entry name" value="FGE-sulfatase"/>
    <property type="match status" value="1"/>
</dbReference>
<gene>
    <name evidence="2" type="ORF">HMPREF1767_00938</name>
</gene>
<dbReference type="InterPro" id="IPR051043">
    <property type="entry name" value="Sulfatase_Mod_Factor_Kinase"/>
</dbReference>
<feature type="domain" description="Sulfatase-modifying factor enzyme-like" evidence="1">
    <location>
        <begin position="55"/>
        <end position="258"/>
    </location>
</feature>
<dbReference type="Gene3D" id="3.90.1580.10">
    <property type="entry name" value="paralog of FGE (formylglycine-generating enzyme)"/>
    <property type="match status" value="1"/>
</dbReference>
<comment type="caution">
    <text evidence="2">The sequence shown here is derived from an EMBL/GenBank/DDBJ whole genome shotgun (WGS) entry which is preliminary data.</text>
</comment>
<dbReference type="InterPro" id="IPR005532">
    <property type="entry name" value="SUMF_dom"/>
</dbReference>